<keyword evidence="3 7" id="KW-0812">Transmembrane</keyword>
<dbReference type="OrthoDB" id="4568421at2"/>
<feature type="transmembrane region" description="Helical" evidence="7">
    <location>
        <begin position="236"/>
        <end position="258"/>
    </location>
</feature>
<feature type="transmembrane region" description="Helical" evidence="7">
    <location>
        <begin position="55"/>
        <end position="75"/>
    </location>
</feature>
<comment type="subcellular location">
    <subcellularLocation>
        <location evidence="1">Cell membrane</location>
        <topology evidence="1">Multi-pass membrane protein</topology>
    </subcellularLocation>
</comment>
<evidence type="ECO:0000256" key="1">
    <source>
        <dbReference type="ARBA" id="ARBA00004651"/>
    </source>
</evidence>
<evidence type="ECO:0000256" key="4">
    <source>
        <dbReference type="ARBA" id="ARBA00022989"/>
    </source>
</evidence>
<dbReference type="InterPro" id="IPR050367">
    <property type="entry name" value="APC_superfamily"/>
</dbReference>
<evidence type="ECO:0000256" key="6">
    <source>
        <dbReference type="SAM" id="MobiDB-lite"/>
    </source>
</evidence>
<keyword evidence="9" id="KW-1185">Reference proteome</keyword>
<keyword evidence="2" id="KW-1003">Cell membrane</keyword>
<accession>B5GS55</accession>
<dbReference type="eggNOG" id="COG0833">
    <property type="taxonomic scope" value="Bacteria"/>
</dbReference>
<feature type="transmembrane region" description="Helical" evidence="7">
    <location>
        <begin position="96"/>
        <end position="123"/>
    </location>
</feature>
<dbReference type="Proteomes" id="UP000002357">
    <property type="component" value="Plasmid pSCL4"/>
</dbReference>
<dbReference type="GeneID" id="93733526"/>
<name>B5GS55_STRCL</name>
<feature type="region of interest" description="Disordered" evidence="6">
    <location>
        <begin position="483"/>
        <end position="503"/>
    </location>
</feature>
<keyword evidence="8" id="KW-0614">Plasmid</keyword>
<keyword evidence="4 7" id="KW-1133">Transmembrane helix</keyword>
<feature type="transmembrane region" description="Helical" evidence="7">
    <location>
        <begin position="21"/>
        <end position="49"/>
    </location>
</feature>
<sequence length="503" mass="52687">MPDQPPRTTSRPGLRSGAVGIIPVAFVSVATIAPAASLYAGMLLVAPYGRGSTPFAVVLSLVACLMVATSIGQLARHLPSAGGLYTYNVAGLGRAAGFLVGWIYLLAYLLLPTIAALIFGYGLGSYLEHRFGFPSWTWAPIVVVSTLLALALAYRSIKQSSRVGIALGLFELVVFAAIALTLIFEAGSANAASVFLPEGSGVFPAMIFIVLNFIGFESSVTLAEEADLPRSTIPKAVIGSCLVAGAFYILCYYAATVYFGPDGFGGAQFALLGGGDPWGGLTTLVWGGAAILGSLAVWSGQAANVNASINPPTRVLFALSRAKLVPGPFDRVHPVHRTPATAILTLGAVSIALALVLPLLLGSPLKAFALLGTVLTLMLILVYMGTCASSTLYYWRKRRAEFRPFVHLICPLLGIGIFVPVFVAALGIDFAGLGIAPLAWPLSLAPWIVAAWLACGIAYYAHLRRRRPEAIDTIGTGATTEDVLTAPQPEAALKTEQGTEPAR</sequence>
<evidence type="ECO:0000313" key="8">
    <source>
        <dbReference type="EMBL" id="EFG03845.2"/>
    </source>
</evidence>
<geneLocation type="plasmid" evidence="8 9">
    <name>pSCL4</name>
</geneLocation>
<reference evidence="8 9" key="1">
    <citation type="journal article" date="2010" name="Genome Biol. Evol.">
        <title>The sequence of a 1.8-mb bacterial linear plasmid reveals a rich evolutionary reservoir of secondary metabolic pathways.</title>
        <authorList>
            <person name="Medema M.H."/>
            <person name="Trefzer A."/>
            <person name="Kovalchuk A."/>
            <person name="van den Berg M."/>
            <person name="Mueller U."/>
            <person name="Heijne W."/>
            <person name="Wu L."/>
            <person name="Alam M.T."/>
            <person name="Ronning C.M."/>
            <person name="Nierman W.C."/>
            <person name="Bovenberg R.A.L."/>
            <person name="Breitling R."/>
            <person name="Takano E."/>
        </authorList>
    </citation>
    <scope>NUCLEOTIDE SEQUENCE [LARGE SCALE GENOMIC DNA]</scope>
    <source>
        <strain evidence="9">ATCC 27064 / DSM 738 / JCM 4710 / NBRC 13307 / NCIMB 12785 / NRRL 3585 / VKM Ac-602</strain>
        <plasmid evidence="8">pSCL4</plasmid>
    </source>
</reference>
<dbReference type="GO" id="GO:0005886">
    <property type="term" value="C:plasma membrane"/>
    <property type="evidence" value="ECO:0007669"/>
    <property type="project" value="UniProtKB-SubCell"/>
</dbReference>
<feature type="transmembrane region" description="Helical" evidence="7">
    <location>
        <begin position="405"/>
        <end position="428"/>
    </location>
</feature>
<feature type="transmembrane region" description="Helical" evidence="7">
    <location>
        <begin position="340"/>
        <end position="361"/>
    </location>
</feature>
<dbReference type="Gene3D" id="1.20.1740.10">
    <property type="entry name" value="Amino acid/polyamine transporter I"/>
    <property type="match status" value="1"/>
</dbReference>
<gene>
    <name evidence="8" type="ORF">SCLAV_p0354</name>
</gene>
<feature type="transmembrane region" description="Helical" evidence="7">
    <location>
        <begin position="135"/>
        <end position="154"/>
    </location>
</feature>
<dbReference type="GO" id="GO:0022857">
    <property type="term" value="F:transmembrane transporter activity"/>
    <property type="evidence" value="ECO:0007669"/>
    <property type="project" value="InterPro"/>
</dbReference>
<protein>
    <submittedName>
        <fullName evidence="8">Amino acid permease</fullName>
    </submittedName>
</protein>
<evidence type="ECO:0000256" key="7">
    <source>
        <dbReference type="SAM" id="Phobius"/>
    </source>
</evidence>
<dbReference type="Pfam" id="PF13520">
    <property type="entry name" value="AA_permease_2"/>
    <property type="match status" value="1"/>
</dbReference>
<dbReference type="AlphaFoldDB" id="B5GS55"/>
<proteinExistence type="predicted"/>
<dbReference type="PIRSF" id="PIRSF006060">
    <property type="entry name" value="AA_transporter"/>
    <property type="match status" value="1"/>
</dbReference>
<feature type="transmembrane region" description="Helical" evidence="7">
    <location>
        <begin position="367"/>
        <end position="393"/>
    </location>
</feature>
<feature type="transmembrane region" description="Helical" evidence="7">
    <location>
        <begin position="163"/>
        <end position="183"/>
    </location>
</feature>
<dbReference type="InterPro" id="IPR002293">
    <property type="entry name" value="AA/rel_permease1"/>
</dbReference>
<evidence type="ECO:0000256" key="5">
    <source>
        <dbReference type="ARBA" id="ARBA00023136"/>
    </source>
</evidence>
<evidence type="ECO:0000313" key="9">
    <source>
        <dbReference type="Proteomes" id="UP000002357"/>
    </source>
</evidence>
<feature type="transmembrane region" description="Helical" evidence="7">
    <location>
        <begin position="203"/>
        <end position="224"/>
    </location>
</feature>
<keyword evidence="5 7" id="KW-0472">Membrane</keyword>
<dbReference type="RefSeq" id="WP_003954635.1">
    <property type="nucleotide sequence ID" value="NZ_CM000914.1"/>
</dbReference>
<feature type="transmembrane region" description="Helical" evidence="7">
    <location>
        <begin position="440"/>
        <end position="461"/>
    </location>
</feature>
<organism evidence="8 9">
    <name type="scientific">Streptomyces clavuligerus</name>
    <dbReference type="NCBI Taxonomy" id="1901"/>
    <lineage>
        <taxon>Bacteria</taxon>
        <taxon>Bacillati</taxon>
        <taxon>Actinomycetota</taxon>
        <taxon>Actinomycetes</taxon>
        <taxon>Kitasatosporales</taxon>
        <taxon>Streptomycetaceae</taxon>
        <taxon>Streptomyces</taxon>
    </lineage>
</organism>
<dbReference type="EMBL" id="CM000914">
    <property type="protein sequence ID" value="EFG03845.2"/>
    <property type="molecule type" value="Genomic_DNA"/>
</dbReference>
<evidence type="ECO:0000256" key="2">
    <source>
        <dbReference type="ARBA" id="ARBA00022475"/>
    </source>
</evidence>
<dbReference type="PANTHER" id="PTHR42770">
    <property type="entry name" value="AMINO ACID TRANSPORTER-RELATED"/>
    <property type="match status" value="1"/>
</dbReference>
<evidence type="ECO:0000256" key="3">
    <source>
        <dbReference type="ARBA" id="ARBA00022692"/>
    </source>
</evidence>
<dbReference type="PANTHER" id="PTHR42770:SF16">
    <property type="entry name" value="AMINO ACID PERMEASE"/>
    <property type="match status" value="1"/>
</dbReference>
<feature type="transmembrane region" description="Helical" evidence="7">
    <location>
        <begin position="278"/>
        <end position="298"/>
    </location>
</feature>